<accession>A0A101LUM0</accession>
<gene>
    <name evidence="1" type="ORF">ABT39_MTgene2483</name>
</gene>
<keyword evidence="1" id="KW-0496">Mitochondrion</keyword>
<geneLocation type="mitochondrion" evidence="1"/>
<dbReference type="EMBL" id="LKAM01000017">
    <property type="protein sequence ID" value="KUM45647.1"/>
    <property type="molecule type" value="Genomic_DNA"/>
</dbReference>
<reference evidence="1" key="1">
    <citation type="journal article" date="2015" name="Genome Biol. Evol.">
        <title>Organellar Genomes of White Spruce (Picea glauca): Assembly and Annotation.</title>
        <authorList>
            <person name="Jackman S.D."/>
            <person name="Warren R.L."/>
            <person name="Gibb E.A."/>
            <person name="Vandervalk B.P."/>
            <person name="Mohamadi H."/>
            <person name="Chu J."/>
            <person name="Raymond A."/>
            <person name="Pleasance S."/>
            <person name="Coope R."/>
            <person name="Wildung M.R."/>
            <person name="Ritland C.E."/>
            <person name="Bousquet J."/>
            <person name="Jones S.J."/>
            <person name="Bohlmann J."/>
            <person name="Birol I."/>
        </authorList>
    </citation>
    <scope>NUCLEOTIDE SEQUENCE [LARGE SCALE GENOMIC DNA]</scope>
    <source>
        <tissue evidence="1">Flushing bud</tissue>
    </source>
</reference>
<sequence length="95" mass="10057">MSGVAVVGERNSPAAVRTCNWLRVENPLSTSIGMSIVVLRGGRLQGSIFLFTGVIGISTGLEVDASSSFWGVGLNRCTKISGKDRTLTNENMSSH</sequence>
<evidence type="ECO:0000313" key="1">
    <source>
        <dbReference type="EMBL" id="KUM45647.1"/>
    </source>
</evidence>
<comment type="caution">
    <text evidence="1">The sequence shown here is derived from an EMBL/GenBank/DDBJ whole genome shotgun (WGS) entry which is preliminary data.</text>
</comment>
<organism evidence="1">
    <name type="scientific">Picea glauca</name>
    <name type="common">White spruce</name>
    <name type="synonym">Pinus glauca</name>
    <dbReference type="NCBI Taxonomy" id="3330"/>
    <lineage>
        <taxon>Eukaryota</taxon>
        <taxon>Viridiplantae</taxon>
        <taxon>Streptophyta</taxon>
        <taxon>Embryophyta</taxon>
        <taxon>Tracheophyta</taxon>
        <taxon>Spermatophyta</taxon>
        <taxon>Pinopsida</taxon>
        <taxon>Pinidae</taxon>
        <taxon>Conifers I</taxon>
        <taxon>Pinales</taxon>
        <taxon>Pinaceae</taxon>
        <taxon>Picea</taxon>
    </lineage>
</organism>
<name>A0A101LUM0_PICGL</name>
<dbReference type="AlphaFoldDB" id="A0A101LUM0"/>
<proteinExistence type="predicted"/>
<protein>
    <submittedName>
        <fullName evidence="1">Uncharacterized protein</fullName>
    </submittedName>
</protein>